<evidence type="ECO:0000313" key="2">
    <source>
        <dbReference type="Proteomes" id="UP000031036"/>
    </source>
</evidence>
<sequence length="245" mass="26836">MTGEGSTLLTYCFKPSTVVLATTGTGMREMPILPNALNGTEEQRPHIFHCLVLITVAAIAIRCGSHRRQHDKNEMKCRGAAGLKCQSFRMTGEGSTLLTYCFKPSTVVLATTGTGMREMPILPNALNGTEEQRPHIFHCLVLITVAAIAIRCGSHRRQHDKNEMKCRGAAGLKCQSFRMTGEGSTLLTYCFKPSTVVLATTGTGMREMPILPNALNGTEEQRPHIFHCLVLITVLYILCCLPSNL</sequence>
<proteinExistence type="predicted"/>
<dbReference type="EMBL" id="JPKZ01001964">
    <property type="protein sequence ID" value="KHN78965.1"/>
    <property type="molecule type" value="Genomic_DNA"/>
</dbReference>
<gene>
    <name evidence="1" type="ORF">Tcan_09047</name>
</gene>
<comment type="caution">
    <text evidence="1">The sequence shown here is derived from an EMBL/GenBank/DDBJ whole genome shotgun (WGS) entry which is preliminary data.</text>
</comment>
<reference evidence="1 2" key="1">
    <citation type="submission" date="2014-11" db="EMBL/GenBank/DDBJ databases">
        <title>Genetic blueprint of the zoonotic pathogen Toxocara canis.</title>
        <authorList>
            <person name="Zhu X.-Q."/>
            <person name="Korhonen P.K."/>
            <person name="Cai H."/>
            <person name="Young N.D."/>
            <person name="Nejsum P."/>
            <person name="von Samson-Himmelstjerna G."/>
            <person name="Boag P.R."/>
            <person name="Tan P."/>
            <person name="Li Q."/>
            <person name="Min J."/>
            <person name="Yang Y."/>
            <person name="Wang X."/>
            <person name="Fang X."/>
            <person name="Hall R.S."/>
            <person name="Hofmann A."/>
            <person name="Sternberg P.W."/>
            <person name="Jex A.R."/>
            <person name="Gasser R.B."/>
        </authorList>
    </citation>
    <scope>NUCLEOTIDE SEQUENCE [LARGE SCALE GENOMIC DNA]</scope>
    <source>
        <strain evidence="1">PN_DK_2014</strain>
    </source>
</reference>
<evidence type="ECO:0000313" key="1">
    <source>
        <dbReference type="EMBL" id="KHN78965.1"/>
    </source>
</evidence>
<dbReference type="AlphaFoldDB" id="A0A0B2VD97"/>
<accession>A0A0B2VD97</accession>
<name>A0A0B2VD97_TOXCA</name>
<protein>
    <submittedName>
        <fullName evidence="1">Uncharacterized protein</fullName>
    </submittedName>
</protein>
<organism evidence="1 2">
    <name type="scientific">Toxocara canis</name>
    <name type="common">Canine roundworm</name>
    <dbReference type="NCBI Taxonomy" id="6265"/>
    <lineage>
        <taxon>Eukaryota</taxon>
        <taxon>Metazoa</taxon>
        <taxon>Ecdysozoa</taxon>
        <taxon>Nematoda</taxon>
        <taxon>Chromadorea</taxon>
        <taxon>Rhabditida</taxon>
        <taxon>Spirurina</taxon>
        <taxon>Ascaridomorpha</taxon>
        <taxon>Ascaridoidea</taxon>
        <taxon>Toxocaridae</taxon>
        <taxon>Toxocara</taxon>
    </lineage>
</organism>
<dbReference type="Proteomes" id="UP000031036">
    <property type="component" value="Unassembled WGS sequence"/>
</dbReference>
<keyword evidence="2" id="KW-1185">Reference proteome</keyword>